<name>A0A7J6GKM2_CANSA</name>
<keyword evidence="7 9" id="KW-0063">Aspartyl esterase</keyword>
<keyword evidence="5" id="KW-0134">Cell wall</keyword>
<comment type="caution">
    <text evidence="11">The sequence shown here is derived from an EMBL/GenBank/DDBJ whole genome shotgun (WGS) entry which is preliminary data.</text>
</comment>
<feature type="domain" description="Pectinesterase inhibitor" evidence="10">
    <location>
        <begin position="50"/>
        <end position="206"/>
    </location>
</feature>
<dbReference type="InterPro" id="IPR033131">
    <property type="entry name" value="Pectinesterase_Asp_AS"/>
</dbReference>
<dbReference type="OrthoDB" id="2019149at2759"/>
<protein>
    <recommendedName>
        <fullName evidence="9">Pectinesterase</fullName>
        <ecNumber evidence="9">3.1.1.11</ecNumber>
    </recommendedName>
</protein>
<dbReference type="Pfam" id="PF01095">
    <property type="entry name" value="Pectinesterase"/>
    <property type="match status" value="1"/>
</dbReference>
<comment type="similarity">
    <text evidence="4">In the C-terminal section; belongs to the pectinesterase family.</text>
</comment>
<dbReference type="SUPFAM" id="SSF51126">
    <property type="entry name" value="Pectin lyase-like"/>
    <property type="match status" value="1"/>
</dbReference>
<dbReference type="FunFam" id="2.160.20.10:FF:000001">
    <property type="entry name" value="Pectinesterase"/>
    <property type="match status" value="1"/>
</dbReference>
<dbReference type="NCBIfam" id="TIGR01614">
    <property type="entry name" value="PME_inhib"/>
    <property type="match status" value="1"/>
</dbReference>
<accession>A0A7J6GKM2</accession>
<gene>
    <name evidence="11" type="ORF">G4B88_000155</name>
</gene>
<keyword evidence="12" id="KW-1185">Reference proteome</keyword>
<proteinExistence type="inferred from homology"/>
<dbReference type="Proteomes" id="UP000583929">
    <property type="component" value="Unassembled WGS sequence"/>
</dbReference>
<evidence type="ECO:0000259" key="10">
    <source>
        <dbReference type="SMART" id="SM00856"/>
    </source>
</evidence>
<dbReference type="SUPFAM" id="SSF101148">
    <property type="entry name" value="Plant invertase/pectin methylesterase inhibitor"/>
    <property type="match status" value="1"/>
</dbReference>
<organism evidence="11 12">
    <name type="scientific">Cannabis sativa</name>
    <name type="common">Hemp</name>
    <name type="synonym">Marijuana</name>
    <dbReference type="NCBI Taxonomy" id="3483"/>
    <lineage>
        <taxon>Eukaryota</taxon>
        <taxon>Viridiplantae</taxon>
        <taxon>Streptophyta</taxon>
        <taxon>Embryophyta</taxon>
        <taxon>Tracheophyta</taxon>
        <taxon>Spermatophyta</taxon>
        <taxon>Magnoliopsida</taxon>
        <taxon>eudicotyledons</taxon>
        <taxon>Gunneridae</taxon>
        <taxon>Pentapetalae</taxon>
        <taxon>rosids</taxon>
        <taxon>fabids</taxon>
        <taxon>Rosales</taxon>
        <taxon>Cannabaceae</taxon>
        <taxon>Cannabis</taxon>
    </lineage>
</organism>
<dbReference type="GO" id="GO:0030599">
    <property type="term" value="F:pectinesterase activity"/>
    <property type="evidence" value="ECO:0007669"/>
    <property type="project" value="UniProtKB-UniRule"/>
</dbReference>
<dbReference type="InterPro" id="IPR000070">
    <property type="entry name" value="Pectinesterase_cat"/>
</dbReference>
<dbReference type="InterPro" id="IPR011050">
    <property type="entry name" value="Pectin_lyase_fold/virulence"/>
</dbReference>
<dbReference type="Gene3D" id="2.160.20.10">
    <property type="entry name" value="Single-stranded right-handed beta-helix, Pectin lyase-like"/>
    <property type="match status" value="1"/>
</dbReference>
<evidence type="ECO:0000256" key="6">
    <source>
        <dbReference type="ARBA" id="ARBA00022801"/>
    </source>
</evidence>
<dbReference type="EMBL" id="JAATIQ010000097">
    <property type="protein sequence ID" value="KAF4383455.1"/>
    <property type="molecule type" value="Genomic_DNA"/>
</dbReference>
<dbReference type="UniPathway" id="UPA00545">
    <property type="reaction ID" value="UER00823"/>
</dbReference>
<dbReference type="EC" id="3.1.1.11" evidence="9"/>
<dbReference type="GO" id="GO:0045490">
    <property type="term" value="P:pectin catabolic process"/>
    <property type="evidence" value="ECO:0007669"/>
    <property type="project" value="UniProtKB-UniRule"/>
</dbReference>
<evidence type="ECO:0000313" key="11">
    <source>
        <dbReference type="EMBL" id="KAF4383455.1"/>
    </source>
</evidence>
<keyword evidence="5" id="KW-0964">Secreted</keyword>
<dbReference type="PROSITE" id="PS00503">
    <property type="entry name" value="PECTINESTERASE_2"/>
    <property type="match status" value="1"/>
</dbReference>
<dbReference type="InterPro" id="IPR006501">
    <property type="entry name" value="Pectinesterase_inhib_dom"/>
</dbReference>
<evidence type="ECO:0000256" key="7">
    <source>
        <dbReference type="ARBA" id="ARBA00023085"/>
    </source>
</evidence>
<evidence type="ECO:0000256" key="1">
    <source>
        <dbReference type="ARBA" id="ARBA00004191"/>
    </source>
</evidence>
<dbReference type="PANTHER" id="PTHR31707">
    <property type="entry name" value="PECTINESTERASE"/>
    <property type="match status" value="1"/>
</dbReference>
<evidence type="ECO:0000256" key="3">
    <source>
        <dbReference type="ARBA" id="ARBA00006027"/>
    </source>
</evidence>
<dbReference type="Gene3D" id="1.20.140.40">
    <property type="entry name" value="Invertase/pectin methylesterase inhibitor family protein"/>
    <property type="match status" value="1"/>
</dbReference>
<dbReference type="Pfam" id="PF04043">
    <property type="entry name" value="PMEI"/>
    <property type="match status" value="1"/>
</dbReference>
<dbReference type="AlphaFoldDB" id="A0A7J6GKM2"/>
<comment type="similarity">
    <text evidence="3">In the N-terminal section; belongs to the PMEI family.</text>
</comment>
<evidence type="ECO:0000256" key="5">
    <source>
        <dbReference type="ARBA" id="ARBA00022512"/>
    </source>
</evidence>
<comment type="catalytic activity">
    <reaction evidence="9">
        <text>[(1-&gt;4)-alpha-D-galacturonosyl methyl ester](n) + n H2O = [(1-&gt;4)-alpha-D-galacturonosyl](n) + n methanol + n H(+)</text>
        <dbReference type="Rhea" id="RHEA:22380"/>
        <dbReference type="Rhea" id="RHEA-COMP:14570"/>
        <dbReference type="Rhea" id="RHEA-COMP:14573"/>
        <dbReference type="ChEBI" id="CHEBI:15377"/>
        <dbReference type="ChEBI" id="CHEBI:15378"/>
        <dbReference type="ChEBI" id="CHEBI:17790"/>
        <dbReference type="ChEBI" id="CHEBI:140522"/>
        <dbReference type="ChEBI" id="CHEBI:140523"/>
        <dbReference type="EC" id="3.1.1.11"/>
    </reaction>
</comment>
<comment type="pathway">
    <text evidence="2 9">Glycan metabolism; pectin degradation; 2-dehydro-3-deoxy-D-gluconate from pectin: step 1/5.</text>
</comment>
<feature type="active site" evidence="8">
    <location>
        <position position="403"/>
    </location>
</feature>
<evidence type="ECO:0000256" key="8">
    <source>
        <dbReference type="PROSITE-ProRule" id="PRU10040"/>
    </source>
</evidence>
<reference evidence="11 12" key="1">
    <citation type="journal article" date="2020" name="bioRxiv">
        <title>Sequence and annotation of 42 cannabis genomes reveals extensive copy number variation in cannabinoid synthesis and pathogen resistance genes.</title>
        <authorList>
            <person name="Mckernan K.J."/>
            <person name="Helbert Y."/>
            <person name="Kane L.T."/>
            <person name="Ebling H."/>
            <person name="Zhang L."/>
            <person name="Liu B."/>
            <person name="Eaton Z."/>
            <person name="Mclaughlin S."/>
            <person name="Kingan S."/>
            <person name="Baybayan P."/>
            <person name="Concepcion G."/>
            <person name="Jordan M."/>
            <person name="Riva A."/>
            <person name="Barbazuk W."/>
            <person name="Harkins T."/>
        </authorList>
    </citation>
    <scope>NUCLEOTIDE SEQUENCE [LARGE SCALE GENOMIC DNA]</scope>
    <source>
        <strain evidence="12">cv. Jamaican Lion 4</strain>
        <tissue evidence="11">Leaf</tissue>
    </source>
</reference>
<evidence type="ECO:0000256" key="9">
    <source>
        <dbReference type="RuleBase" id="RU000589"/>
    </source>
</evidence>
<dbReference type="SMART" id="SM00856">
    <property type="entry name" value="PMEI"/>
    <property type="match status" value="1"/>
</dbReference>
<dbReference type="GO" id="GO:0042545">
    <property type="term" value="P:cell wall modification"/>
    <property type="evidence" value="ECO:0007669"/>
    <property type="project" value="UniProtKB-UniRule"/>
</dbReference>
<evidence type="ECO:0000256" key="4">
    <source>
        <dbReference type="ARBA" id="ARBA00007786"/>
    </source>
</evidence>
<dbReference type="GO" id="GO:0004857">
    <property type="term" value="F:enzyme inhibitor activity"/>
    <property type="evidence" value="ECO:0007669"/>
    <property type="project" value="InterPro"/>
</dbReference>
<evidence type="ECO:0000256" key="2">
    <source>
        <dbReference type="ARBA" id="ARBA00005184"/>
    </source>
</evidence>
<keyword evidence="6 9" id="KW-0378">Hydrolase</keyword>
<dbReference type="CDD" id="cd15798">
    <property type="entry name" value="PMEI-like_3"/>
    <property type="match status" value="1"/>
</dbReference>
<dbReference type="InterPro" id="IPR012334">
    <property type="entry name" value="Pectin_lyas_fold"/>
</dbReference>
<sequence>MEIIVPAISSRKKLQNIFLLLIILSSQIFSSLNIAKAELKSSQSHFAKISRKPIPSNFCKNLPFPSDCESIYLTGFSTSFPSSKQDLFDHSVQYTIGKAHWTRTLAHDLSFTSSKRLGAHSETAAIIDCLELLDDTVDLLSNVVVSRNEVPKTYRDDDVHTWLSAALTNQETCLESLETHRLESEKATMATSARNLSQLITNSLSLYLSSTKSKSGAGAGARKLLSVGEFPAWVPAGDRQLLEAPVEEIKAHAVVAKDGSGSHGTIGAAIDELSASMAEGGRTVIQIKAGTYQEYIKIPTKQKNVLLVGEGKGKTVIVGNKNSDDGSTTYNSATVGAMGDGFIARDITFVNSAGPGKHQAVALRVGSDRSVVFRCSVVGYQDTLYTHSKRQFYRDTDIYGTVDFIFGNSAVVFQSCNISPRKPSSSGLRNFITAQGRSSPDQNTGISIHNCRISAASDLAPVKSSYQTFLGRPWKQYSRTVIMQSFLDDSINPSGWSPWSGGFGLKTLFYAEYMNTGPGASTGRRVSWAHASLTAPEANSFTVAGFIAGNAWLPSTGVSFDSGLVG</sequence>
<dbReference type="InterPro" id="IPR035513">
    <property type="entry name" value="Invertase/methylesterase_inhib"/>
</dbReference>
<dbReference type="OMA" id="QASMNHA"/>
<comment type="subcellular location">
    <subcellularLocation>
        <location evidence="1">Secreted</location>
        <location evidence="1">Cell wall</location>
    </subcellularLocation>
</comment>
<accession>A0A803Q5S3</accession>
<evidence type="ECO:0000313" key="12">
    <source>
        <dbReference type="Proteomes" id="UP000583929"/>
    </source>
</evidence>